<dbReference type="PANTHER" id="PTHR11601">
    <property type="entry name" value="CYSTEINE DESULFURYLASE FAMILY MEMBER"/>
    <property type="match status" value="1"/>
</dbReference>
<dbReference type="InterPro" id="IPR020578">
    <property type="entry name" value="Aminotrans_V_PyrdxlP_BS"/>
</dbReference>
<dbReference type="GO" id="GO:0031071">
    <property type="term" value="F:cysteine desulfurase activity"/>
    <property type="evidence" value="ECO:0007669"/>
    <property type="project" value="UniProtKB-EC"/>
</dbReference>
<dbReference type="Proteomes" id="UP000070263">
    <property type="component" value="Unassembled WGS sequence"/>
</dbReference>
<dbReference type="InterPro" id="IPR015421">
    <property type="entry name" value="PyrdxlP-dep_Trfase_major"/>
</dbReference>
<dbReference type="InterPro" id="IPR000192">
    <property type="entry name" value="Aminotrans_V_dom"/>
</dbReference>
<evidence type="ECO:0000256" key="2">
    <source>
        <dbReference type="ARBA" id="ARBA00006490"/>
    </source>
</evidence>
<dbReference type="InterPro" id="IPR016454">
    <property type="entry name" value="Cysteine_dSase"/>
</dbReference>
<dbReference type="FunFam" id="3.40.640.10:FF:000084">
    <property type="entry name" value="IscS-like cysteine desulfurase"/>
    <property type="match status" value="1"/>
</dbReference>
<feature type="non-terminal residue" evidence="11">
    <location>
        <position position="1"/>
    </location>
</feature>
<dbReference type="GO" id="GO:0051536">
    <property type="term" value="F:iron-sulfur cluster binding"/>
    <property type="evidence" value="ECO:0007669"/>
    <property type="project" value="UniProtKB-KW"/>
</dbReference>
<dbReference type="InterPro" id="IPR015422">
    <property type="entry name" value="PyrdxlP-dep_Trfase_small"/>
</dbReference>
<gene>
    <name evidence="11" type="ORF">AKJ51_05195</name>
</gene>
<dbReference type="PIRSF" id="PIRSF005572">
    <property type="entry name" value="NifS"/>
    <property type="match status" value="1"/>
</dbReference>
<dbReference type="Gene3D" id="3.40.640.10">
    <property type="entry name" value="Type I PLP-dependent aspartate aminotransferase-like (Major domain)"/>
    <property type="match status" value="1"/>
</dbReference>
<evidence type="ECO:0000313" key="11">
    <source>
        <dbReference type="EMBL" id="KXB05268.1"/>
    </source>
</evidence>
<organism evidence="11 12">
    <name type="scientific">candidate division MSBL1 archaeon SCGC-AAA382A20</name>
    <dbReference type="NCBI Taxonomy" id="1698280"/>
    <lineage>
        <taxon>Archaea</taxon>
        <taxon>Methanobacteriati</taxon>
        <taxon>Methanobacteriota</taxon>
        <taxon>candidate division MSBL1</taxon>
    </lineage>
</organism>
<evidence type="ECO:0000256" key="9">
    <source>
        <dbReference type="RuleBase" id="RU004504"/>
    </source>
</evidence>
<evidence type="ECO:0000256" key="7">
    <source>
        <dbReference type="ARBA" id="ARBA00023004"/>
    </source>
</evidence>
<keyword evidence="5" id="KW-0479">Metal-binding</keyword>
<comment type="cofactor">
    <cofactor evidence="1 9">
        <name>pyridoxal 5'-phosphate</name>
        <dbReference type="ChEBI" id="CHEBI:597326"/>
    </cofactor>
</comment>
<dbReference type="GO" id="GO:0046872">
    <property type="term" value="F:metal ion binding"/>
    <property type="evidence" value="ECO:0007669"/>
    <property type="project" value="UniProtKB-KW"/>
</dbReference>
<reference evidence="11 12" key="1">
    <citation type="journal article" date="2016" name="Sci. Rep.">
        <title>Metabolic traits of an uncultured archaeal lineage -MSBL1- from brine pools of the Red Sea.</title>
        <authorList>
            <person name="Mwirichia R."/>
            <person name="Alam I."/>
            <person name="Rashid M."/>
            <person name="Vinu M."/>
            <person name="Ba-Alawi W."/>
            <person name="Anthony Kamau A."/>
            <person name="Kamanda Ngugi D."/>
            <person name="Goker M."/>
            <person name="Klenk H.P."/>
            <person name="Bajic V."/>
            <person name="Stingl U."/>
        </authorList>
    </citation>
    <scope>NUCLEOTIDE SEQUENCE [LARGE SCALE GENOMIC DNA]</scope>
    <source>
        <strain evidence="11">SCGC-AAA382A20</strain>
    </source>
</reference>
<feature type="domain" description="Aminotransferase class V" evidence="10">
    <location>
        <begin position="3"/>
        <end position="326"/>
    </location>
</feature>
<dbReference type="PANTHER" id="PTHR11601:SF34">
    <property type="entry name" value="CYSTEINE DESULFURASE"/>
    <property type="match status" value="1"/>
</dbReference>
<keyword evidence="12" id="KW-1185">Reference proteome</keyword>
<dbReference type="Pfam" id="PF00266">
    <property type="entry name" value="Aminotran_5"/>
    <property type="match status" value="1"/>
</dbReference>
<dbReference type="EC" id="2.8.1.7" evidence="3"/>
<accession>A0A133VFP1</accession>
<keyword evidence="7" id="KW-0408">Iron</keyword>
<evidence type="ECO:0000256" key="1">
    <source>
        <dbReference type="ARBA" id="ARBA00001933"/>
    </source>
</evidence>
<dbReference type="SUPFAM" id="SSF53383">
    <property type="entry name" value="PLP-dependent transferases"/>
    <property type="match status" value="1"/>
</dbReference>
<name>A0A133VFP1_9EURY</name>
<dbReference type="Gene3D" id="3.90.1150.10">
    <property type="entry name" value="Aspartate Aminotransferase, domain 1"/>
    <property type="match status" value="1"/>
</dbReference>
<evidence type="ECO:0000259" key="10">
    <source>
        <dbReference type="Pfam" id="PF00266"/>
    </source>
</evidence>
<comment type="similarity">
    <text evidence="2">Belongs to the class-V pyridoxal-phosphate-dependent aminotransferase family. NifS/IscS subfamily.</text>
</comment>
<proteinExistence type="inferred from homology"/>
<dbReference type="AlphaFoldDB" id="A0A133VFP1"/>
<sequence>ASYAADVSQAVSEARRKVASLFNTEREHLIFTGCGSESDNLAIKGTLEGKDGNHIITSTIEHPAVRNTCRFLERKGVDVTWISPDEDGKVNPSDVNEAVREDTALISIMHANNETGVIQPLEEIGEIAEENDVLLHSDTVQSAGKILTKADEIGLDLASLSAHKFYGPKGVGALYVREGVDLEPIIHGGGQEKGLRGGTENVPGIVGMGEASELALEDMEERKQRLSALRRKLVEEVEERTDGRLVGDPENRLPGYALFCFEAMPGAEIVEALVKRGIATSSGSACHSGDPEPSRVLREMGIEKGLATGALRISMGRNTSENEIDEVVKHLEELAGKKNFSKQQERGGE</sequence>
<dbReference type="InterPro" id="IPR015424">
    <property type="entry name" value="PyrdxlP-dep_Trfase"/>
</dbReference>
<evidence type="ECO:0000256" key="4">
    <source>
        <dbReference type="ARBA" id="ARBA00022679"/>
    </source>
</evidence>
<keyword evidence="6" id="KW-0663">Pyridoxal phosphate</keyword>
<evidence type="ECO:0000256" key="6">
    <source>
        <dbReference type="ARBA" id="ARBA00022898"/>
    </source>
</evidence>
<comment type="caution">
    <text evidence="11">The sequence shown here is derived from an EMBL/GenBank/DDBJ whole genome shotgun (WGS) entry which is preliminary data.</text>
</comment>
<dbReference type="PROSITE" id="PS00595">
    <property type="entry name" value="AA_TRANSFER_CLASS_5"/>
    <property type="match status" value="1"/>
</dbReference>
<protein>
    <recommendedName>
        <fullName evidence="3">cysteine desulfurase</fullName>
        <ecNumber evidence="3">2.8.1.7</ecNumber>
    </recommendedName>
</protein>
<evidence type="ECO:0000256" key="8">
    <source>
        <dbReference type="ARBA" id="ARBA00023014"/>
    </source>
</evidence>
<dbReference type="PATRIC" id="fig|1698280.3.peg.155"/>
<dbReference type="EMBL" id="LHYE01000105">
    <property type="protein sequence ID" value="KXB05268.1"/>
    <property type="molecule type" value="Genomic_DNA"/>
</dbReference>
<evidence type="ECO:0000256" key="5">
    <source>
        <dbReference type="ARBA" id="ARBA00022723"/>
    </source>
</evidence>
<keyword evidence="4" id="KW-0808">Transferase</keyword>
<keyword evidence="8" id="KW-0411">Iron-sulfur</keyword>
<evidence type="ECO:0000313" key="12">
    <source>
        <dbReference type="Proteomes" id="UP000070263"/>
    </source>
</evidence>
<evidence type="ECO:0000256" key="3">
    <source>
        <dbReference type="ARBA" id="ARBA00012239"/>
    </source>
</evidence>